<reference evidence="3 4" key="1">
    <citation type="submission" date="2016-12" db="EMBL/GenBank/DDBJ databases">
        <title>Study of bacterial adaptation to deep sea.</title>
        <authorList>
            <person name="Song J."/>
            <person name="Yoshizawa S."/>
            <person name="Kogure K."/>
        </authorList>
    </citation>
    <scope>NUCLEOTIDE SEQUENCE [LARGE SCALE GENOMIC DNA]</scope>
    <source>
        <strain evidence="3 4">SAORIC-165</strain>
    </source>
</reference>
<protein>
    <recommendedName>
        <fullName evidence="2">Sulfatase N-terminal domain-containing protein</fullName>
    </recommendedName>
</protein>
<evidence type="ECO:0000259" key="2">
    <source>
        <dbReference type="Pfam" id="PF00884"/>
    </source>
</evidence>
<dbReference type="InterPro" id="IPR017850">
    <property type="entry name" value="Alkaline_phosphatase_core_sf"/>
</dbReference>
<gene>
    <name evidence="3" type="ORF">BSZ32_11750</name>
</gene>
<dbReference type="AlphaFoldDB" id="A0A2S7U282"/>
<dbReference type="Proteomes" id="UP000239907">
    <property type="component" value="Unassembled WGS sequence"/>
</dbReference>
<evidence type="ECO:0000313" key="3">
    <source>
        <dbReference type="EMBL" id="PQJ29099.1"/>
    </source>
</evidence>
<dbReference type="SUPFAM" id="SSF53649">
    <property type="entry name" value="Alkaline phosphatase-like"/>
    <property type="match status" value="1"/>
</dbReference>
<keyword evidence="4" id="KW-1185">Reference proteome</keyword>
<proteinExistence type="inferred from homology"/>
<dbReference type="InterPro" id="IPR000917">
    <property type="entry name" value="Sulfatase_N"/>
</dbReference>
<comment type="caution">
    <text evidence="3">The sequence shown here is derived from an EMBL/GenBank/DDBJ whole genome shotgun (WGS) entry which is preliminary data.</text>
</comment>
<evidence type="ECO:0000256" key="1">
    <source>
        <dbReference type="ARBA" id="ARBA00008779"/>
    </source>
</evidence>
<organism evidence="3 4">
    <name type="scientific">Rubritalea profundi</name>
    <dbReference type="NCBI Taxonomy" id="1658618"/>
    <lineage>
        <taxon>Bacteria</taxon>
        <taxon>Pseudomonadati</taxon>
        <taxon>Verrucomicrobiota</taxon>
        <taxon>Verrucomicrobiia</taxon>
        <taxon>Verrucomicrobiales</taxon>
        <taxon>Rubritaleaceae</taxon>
        <taxon>Rubritalea</taxon>
    </lineage>
</organism>
<dbReference type="PANTHER" id="PTHR42693:SF33">
    <property type="entry name" value="ARYLSULFATASE"/>
    <property type="match status" value="1"/>
</dbReference>
<comment type="similarity">
    <text evidence="1">Belongs to the sulfatase family.</text>
</comment>
<accession>A0A2S7U282</accession>
<dbReference type="Pfam" id="PF00884">
    <property type="entry name" value="Sulfatase"/>
    <property type="match status" value="1"/>
</dbReference>
<name>A0A2S7U282_9BACT</name>
<dbReference type="GO" id="GO:0004065">
    <property type="term" value="F:arylsulfatase activity"/>
    <property type="evidence" value="ECO:0007669"/>
    <property type="project" value="TreeGrafter"/>
</dbReference>
<dbReference type="EMBL" id="MQWA01000001">
    <property type="protein sequence ID" value="PQJ29099.1"/>
    <property type="molecule type" value="Genomic_DNA"/>
</dbReference>
<dbReference type="PANTHER" id="PTHR42693">
    <property type="entry name" value="ARYLSULFATASE FAMILY MEMBER"/>
    <property type="match status" value="1"/>
</dbReference>
<evidence type="ECO:0000313" key="4">
    <source>
        <dbReference type="Proteomes" id="UP000239907"/>
    </source>
</evidence>
<dbReference type="InterPro" id="IPR050738">
    <property type="entry name" value="Sulfatase"/>
</dbReference>
<sequence length="80" mass="8741">MSQASQKPNILFILCDDLGPGDLGVLWQNQQQGKQKFTTPKLDQFAKEGMILSRHYAPAPVCAPSRASLPREQKSGSPST</sequence>
<dbReference type="Gene3D" id="3.40.720.10">
    <property type="entry name" value="Alkaline Phosphatase, subunit A"/>
    <property type="match status" value="1"/>
</dbReference>
<feature type="domain" description="Sulfatase N-terminal" evidence="2">
    <location>
        <begin position="8"/>
        <end position="69"/>
    </location>
</feature>